<evidence type="ECO:0000259" key="5">
    <source>
        <dbReference type="Pfam" id="PF24598"/>
    </source>
</evidence>
<dbReference type="InterPro" id="IPR040314">
    <property type="entry name" value="DOP1"/>
</dbReference>
<gene>
    <name evidence="6" type="ORF">ODALV1_LOCUS16155</name>
</gene>
<proteinExistence type="inferred from homology"/>
<evidence type="ECO:0000256" key="1">
    <source>
        <dbReference type="ARBA" id="ARBA00022448"/>
    </source>
</evidence>
<dbReference type="Proteomes" id="UP001642540">
    <property type="component" value="Unassembled WGS sequence"/>
</dbReference>
<feature type="domain" description="DOP1-like C-terminal" evidence="5">
    <location>
        <begin position="1080"/>
        <end position="1411"/>
    </location>
</feature>
<comment type="similarity">
    <text evidence="3">Belongs to the DOP1 family.</text>
</comment>
<evidence type="ECO:0008006" key="8">
    <source>
        <dbReference type="Google" id="ProtNLM"/>
    </source>
</evidence>
<evidence type="ECO:0000259" key="4">
    <source>
        <dbReference type="Pfam" id="PF04118"/>
    </source>
</evidence>
<organism evidence="6 7">
    <name type="scientific">Orchesella dallaii</name>
    <dbReference type="NCBI Taxonomy" id="48710"/>
    <lineage>
        <taxon>Eukaryota</taxon>
        <taxon>Metazoa</taxon>
        <taxon>Ecdysozoa</taxon>
        <taxon>Arthropoda</taxon>
        <taxon>Hexapoda</taxon>
        <taxon>Collembola</taxon>
        <taxon>Entomobryomorpha</taxon>
        <taxon>Entomobryoidea</taxon>
        <taxon>Orchesellidae</taxon>
        <taxon>Orchesellinae</taxon>
        <taxon>Orchesella</taxon>
    </lineage>
</organism>
<keyword evidence="7" id="KW-1185">Reference proteome</keyword>
<name>A0ABP1R3L2_9HEXA</name>
<dbReference type="InterPro" id="IPR056457">
    <property type="entry name" value="DOP1_C"/>
</dbReference>
<sequence>MSEEGVGVLAEEVGEDLTNSKTLDHDCTDTSVLLHLPTNVSVNQDQKSAATTPEPASISSSLFTSWYSSSSEHYDAKTYKTYVQSIDKCLKSFEYSIEWPDLIAALTKLNKVISTFNTSVSSSPPPPLPRTQLITKRLSQCLHPNLPSGVHLKTLETFDLIFQGFKHHDYVHLESDLFSFVSGLLPLWSYAAISVKPKLLSIYETHLLSLRERLRPALNGIMLSLFNGLVDDGVEHDIKIRISTLLTRLESDHGDYKEMLNSLIRSHSSIHFPIITHIVQINYNPPPDILMKLITSPNTLVQRNALELLKQYDTESLEYSTMVLLTKSTLETLLKRDMSVTRRVFSFVEPRQSVCVDAIRSLINDCIDGVKFTRILSTLLDNPSFKILPEILPSTVKYLMKCEYNVSVNFLSSINSKFLQQYFIDYLFAFENIEDLESRVIVLNYILKLELFEIPYPRVFTSLSTLEDTHVRVILQMIRLHYNTHHDSFLNFYNSFMGNHFNIEEYELLYTTTEQELFVIQSQPPELETTVNSTCFEFVLELLMKSTLDDVSSKYVILSSCVKSNYSIQCIRAFIHFQDTLQNLIYNTHAVRIIFNISYGLNQSLLNSLKYPEKYLLSTLHDSSNLKCLMNLDIRNKPLVVLKLVDPTTMNTPYRRLIANEFVNNNPNLVLTSILKYLEFNIESKVLVKAKSESNLESDNSSSITHASSQTIQQEYSPQTCAYDSARVSTLLEKLDFVIQIDDSFLSQIDLIVLLSKLTILCTISNSNEKNKETTLSIQTHALRTIRVIVTQHGEEAQSFVYDSILAHLSSTSNDMDSLLWELHAIPVIDQFLKFDLQNYTLASVVQKSLTSKNNEYPELHERVHVTWLNALGSNLQEFRTHANALVLITFTCVCKNLQGSDFTLEYKNSSMRYLTNLLTHVLKQEQVEQVPQSSFLSSLFGSNPTKLDSPHPTEMVRNSILGKLDNVITISCTLPFQTVTKILNFLLTNYEKQTLQSICKCFEINNLESLIVHLKIPASSICYAIDEQNVKQGIKFLQKYVKHDKTLELHPIIQVCKTSNSTSDVLNLITSYLKTTHTNRTKELQDIVVKTIENTIENREFIVLEAHVPNIFDLVWGNAHSIDSSDEFNPASASSASVRDQKVIINVVHSIVLALVVAIKASSPTATSSYSSSLHVLEQISHHSYLRKSWKKEIFELITNEPSFFYFTPECLGMWKIIVDNLFTQDRSTFSELITRLTQTTQMNSSALSNIFSSKDTEVHETRASLLKRLAFVIHSSEKDQYAKYITNIQEKIAEALKIGATGANERLGLERTTVIPGIHNSVFLCFRIMVLKFNCNVLTTLWPIIVHEVVAVLTTLQSLLDGMSADPVPPNALSLYLQTLKLLNYLFTLPSDSIPHFQLYKWAFTDGSENQENNNNVNMFVPYVTKLRNTALQLFPNIVFTCPLKTKQVSSIEELCSALNIHEHVTEHEWEVIDFCDGGSPDSSDV</sequence>
<dbReference type="Pfam" id="PF04118">
    <property type="entry name" value="Dopey_N"/>
    <property type="match status" value="1"/>
</dbReference>
<dbReference type="EMBL" id="CAXLJM020000049">
    <property type="protein sequence ID" value="CAL8113746.1"/>
    <property type="molecule type" value="Genomic_DNA"/>
</dbReference>
<keyword evidence="1" id="KW-0813">Transport</keyword>
<comment type="caution">
    <text evidence="6">The sequence shown here is derived from an EMBL/GenBank/DDBJ whole genome shotgun (WGS) entry which is preliminary data.</text>
</comment>
<accession>A0ABP1R3L2</accession>
<dbReference type="PANTHER" id="PTHR14042:SF24">
    <property type="entry name" value="PROTEIN DOPEY-1 HOMOLOG"/>
    <property type="match status" value="1"/>
</dbReference>
<keyword evidence="2" id="KW-0653">Protein transport</keyword>
<reference evidence="6 7" key="1">
    <citation type="submission" date="2024-08" db="EMBL/GenBank/DDBJ databases">
        <authorList>
            <person name="Cucini C."/>
            <person name="Frati F."/>
        </authorList>
    </citation>
    <scope>NUCLEOTIDE SEQUENCE [LARGE SCALE GENOMIC DNA]</scope>
</reference>
<dbReference type="InterPro" id="IPR007249">
    <property type="entry name" value="DOP1_N"/>
</dbReference>
<feature type="domain" description="DOP1 N-terminal" evidence="4">
    <location>
        <begin position="77"/>
        <end position="267"/>
    </location>
</feature>
<dbReference type="PANTHER" id="PTHR14042">
    <property type="entry name" value="DOPEY-RELATED"/>
    <property type="match status" value="1"/>
</dbReference>
<evidence type="ECO:0000256" key="3">
    <source>
        <dbReference type="ARBA" id="ARBA00046326"/>
    </source>
</evidence>
<protein>
    <recommendedName>
        <fullName evidence="8">Protein dopey-1</fullName>
    </recommendedName>
</protein>
<evidence type="ECO:0000313" key="7">
    <source>
        <dbReference type="Proteomes" id="UP001642540"/>
    </source>
</evidence>
<evidence type="ECO:0000256" key="2">
    <source>
        <dbReference type="ARBA" id="ARBA00022927"/>
    </source>
</evidence>
<dbReference type="Pfam" id="PF24598">
    <property type="entry name" value="DOP1_C"/>
    <property type="match status" value="1"/>
</dbReference>
<evidence type="ECO:0000313" key="6">
    <source>
        <dbReference type="EMBL" id="CAL8113746.1"/>
    </source>
</evidence>